<keyword evidence="3" id="KW-0235">DNA replication</keyword>
<dbReference type="STRING" id="29655.A0A0K9PCW2"/>
<protein>
    <recommendedName>
        <fullName evidence="2">DNA polymerase delta subunit 3</fullName>
    </recommendedName>
</protein>
<evidence type="ECO:0000256" key="5">
    <source>
        <dbReference type="SAM" id="MobiDB-lite"/>
    </source>
</evidence>
<dbReference type="FunFam" id="3.90.1030.20:FF:000002">
    <property type="entry name" value="DNA polymerase delta subunit"/>
    <property type="match status" value="1"/>
</dbReference>
<dbReference type="Proteomes" id="UP000036987">
    <property type="component" value="Unassembled WGS sequence"/>
</dbReference>
<evidence type="ECO:0000313" key="7">
    <source>
        <dbReference type="Proteomes" id="UP000036987"/>
    </source>
</evidence>
<evidence type="ECO:0000256" key="1">
    <source>
        <dbReference type="ARBA" id="ARBA00004123"/>
    </source>
</evidence>
<dbReference type="OrthoDB" id="514823at2759"/>
<dbReference type="InterPro" id="IPR041913">
    <property type="entry name" value="POLD3_sf"/>
</dbReference>
<dbReference type="InterPro" id="IPR019038">
    <property type="entry name" value="POLD3"/>
</dbReference>
<evidence type="ECO:0000256" key="4">
    <source>
        <dbReference type="ARBA" id="ARBA00023242"/>
    </source>
</evidence>
<dbReference type="GO" id="GO:0043625">
    <property type="term" value="C:delta DNA polymerase complex"/>
    <property type="evidence" value="ECO:0000318"/>
    <property type="project" value="GO_Central"/>
</dbReference>
<comment type="subcellular location">
    <subcellularLocation>
        <location evidence="1">Nucleus</location>
    </subcellularLocation>
</comment>
<feature type="compositionally biased region" description="Polar residues" evidence="5">
    <location>
        <begin position="442"/>
        <end position="453"/>
    </location>
</feature>
<evidence type="ECO:0000256" key="2">
    <source>
        <dbReference type="ARBA" id="ARBA00017589"/>
    </source>
</evidence>
<dbReference type="PANTHER" id="PTHR17598">
    <property type="entry name" value="DNA POLYMERASE DELTA SUBUNIT 3"/>
    <property type="match status" value="1"/>
</dbReference>
<gene>
    <name evidence="6" type="ORF">ZOSMA_283G00210</name>
</gene>
<dbReference type="GO" id="GO:0006271">
    <property type="term" value="P:DNA strand elongation involved in DNA replication"/>
    <property type="evidence" value="ECO:0000318"/>
    <property type="project" value="GO_Central"/>
</dbReference>
<organism evidence="6 7">
    <name type="scientific">Zostera marina</name>
    <name type="common">Eelgrass</name>
    <dbReference type="NCBI Taxonomy" id="29655"/>
    <lineage>
        <taxon>Eukaryota</taxon>
        <taxon>Viridiplantae</taxon>
        <taxon>Streptophyta</taxon>
        <taxon>Embryophyta</taxon>
        <taxon>Tracheophyta</taxon>
        <taxon>Spermatophyta</taxon>
        <taxon>Magnoliopsida</taxon>
        <taxon>Liliopsida</taxon>
        <taxon>Zosteraceae</taxon>
        <taxon>Zostera</taxon>
    </lineage>
</organism>
<name>A0A0K9PCW2_ZOSMR</name>
<keyword evidence="4" id="KW-0539">Nucleus</keyword>
<sequence>MTVDESMDGDETLGIMDEIQCLVSDTLQVVSYKWLSRKFCKSSNNAKRLLQDFVKKHGSNLEVIYTVSGWAKDNPQAYHIRLVRDSRLSDAIQEFSDHSLVQVYSIQACIPKDPAVLWSAEFSQTEELFDQHYSINNCLRDNRFCEISNFFVKRHHGEKSDTVSPVISKNASGIHAPTKLNSVLQNAQLQLHKQKFPTQSSPAATLDGKIDFSAPEINVHSTKSIILNEKSLPTSGGSLTNIWDRASEKVKLSTLSTSSTDDFIKCASASSTHTSIPVVSDTVNGADDKCDINNQRKANRQNDLKRKAIFNFSDDEDSEENIINLESCKSPNKIIIDFSHSDECPIMAKELFRSKENKPSKVGTKPIEIENRSESLEKGVLVDGTINERSELEMKDKKNNNMKNEPFTLTKRKKVLNTRIDERGREVTEVVWEEPAVFSNSNKETFDNSTKTWHPSMKKVASDTSVPTSNAISSKAGNKKTKGGVKDAKQGNILSFFKKI</sequence>
<dbReference type="Pfam" id="PF09507">
    <property type="entry name" value="CDC27"/>
    <property type="match status" value="1"/>
</dbReference>
<evidence type="ECO:0000256" key="3">
    <source>
        <dbReference type="ARBA" id="ARBA00022705"/>
    </source>
</evidence>
<dbReference type="PANTHER" id="PTHR17598:SF13">
    <property type="entry name" value="DNA POLYMERASE DELTA SUBUNIT 3"/>
    <property type="match status" value="1"/>
</dbReference>
<dbReference type="GO" id="GO:0006297">
    <property type="term" value="P:nucleotide-excision repair, DNA gap filling"/>
    <property type="evidence" value="ECO:0000318"/>
    <property type="project" value="GO_Central"/>
</dbReference>
<evidence type="ECO:0000313" key="6">
    <source>
        <dbReference type="EMBL" id="KMZ66898.1"/>
    </source>
</evidence>
<dbReference type="EMBL" id="LFYR01000940">
    <property type="protein sequence ID" value="KMZ66898.1"/>
    <property type="molecule type" value="Genomic_DNA"/>
</dbReference>
<proteinExistence type="predicted"/>
<dbReference type="GO" id="GO:1904161">
    <property type="term" value="P:DNA synthesis involved in UV-damage excision repair"/>
    <property type="evidence" value="ECO:0000318"/>
    <property type="project" value="GO_Central"/>
</dbReference>
<reference evidence="7" key="1">
    <citation type="journal article" date="2016" name="Nature">
        <title>The genome of the seagrass Zostera marina reveals angiosperm adaptation to the sea.</title>
        <authorList>
            <person name="Olsen J.L."/>
            <person name="Rouze P."/>
            <person name="Verhelst B."/>
            <person name="Lin Y.-C."/>
            <person name="Bayer T."/>
            <person name="Collen J."/>
            <person name="Dattolo E."/>
            <person name="De Paoli E."/>
            <person name="Dittami S."/>
            <person name="Maumus F."/>
            <person name="Michel G."/>
            <person name="Kersting A."/>
            <person name="Lauritano C."/>
            <person name="Lohaus R."/>
            <person name="Toepel M."/>
            <person name="Tonon T."/>
            <person name="Vanneste K."/>
            <person name="Amirebrahimi M."/>
            <person name="Brakel J."/>
            <person name="Bostroem C."/>
            <person name="Chovatia M."/>
            <person name="Grimwood J."/>
            <person name="Jenkins J.W."/>
            <person name="Jueterbock A."/>
            <person name="Mraz A."/>
            <person name="Stam W.T."/>
            <person name="Tice H."/>
            <person name="Bornberg-Bauer E."/>
            <person name="Green P.J."/>
            <person name="Pearson G.A."/>
            <person name="Procaccini G."/>
            <person name="Duarte C.M."/>
            <person name="Schmutz J."/>
            <person name="Reusch T.B.H."/>
            <person name="Van de Peer Y."/>
        </authorList>
    </citation>
    <scope>NUCLEOTIDE SEQUENCE [LARGE SCALE GENOMIC DNA]</scope>
    <source>
        <strain evidence="7">cv. Finnish</strain>
    </source>
</reference>
<dbReference type="Gene3D" id="3.90.1030.20">
    <property type="entry name" value="DNA polymerase delta, p66 (Cdc27) subunit, wHTH domain"/>
    <property type="match status" value="1"/>
</dbReference>
<feature type="compositionally biased region" description="Polar residues" evidence="5">
    <location>
        <begin position="462"/>
        <end position="476"/>
    </location>
</feature>
<dbReference type="OMA" id="TAEAQIC"/>
<accession>A0A0K9PCW2</accession>
<comment type="caution">
    <text evidence="6">The sequence shown here is derived from an EMBL/GenBank/DDBJ whole genome shotgun (WGS) entry which is preliminary data.</text>
</comment>
<feature type="region of interest" description="Disordered" evidence="5">
    <location>
        <begin position="442"/>
        <end position="488"/>
    </location>
</feature>
<keyword evidence="7" id="KW-1185">Reference proteome</keyword>
<dbReference type="AlphaFoldDB" id="A0A0K9PCW2"/>